<keyword evidence="2" id="KW-1185">Reference proteome</keyword>
<gene>
    <name evidence="1" type="ORF">MLD38_032906</name>
</gene>
<proteinExistence type="predicted"/>
<evidence type="ECO:0000313" key="2">
    <source>
        <dbReference type="Proteomes" id="UP001057402"/>
    </source>
</evidence>
<name>A0ACB9M6U9_9MYRT</name>
<dbReference type="Proteomes" id="UP001057402">
    <property type="component" value="Chromosome 10"/>
</dbReference>
<reference evidence="2" key="1">
    <citation type="journal article" date="2023" name="Front. Plant Sci.">
        <title>Chromosomal-level genome assembly of Melastoma candidum provides insights into trichome evolution.</title>
        <authorList>
            <person name="Zhong Y."/>
            <person name="Wu W."/>
            <person name="Sun C."/>
            <person name="Zou P."/>
            <person name="Liu Y."/>
            <person name="Dai S."/>
            <person name="Zhou R."/>
        </authorList>
    </citation>
    <scope>NUCLEOTIDE SEQUENCE [LARGE SCALE GENOMIC DNA]</scope>
</reference>
<accession>A0ACB9M6U9</accession>
<evidence type="ECO:0000313" key="1">
    <source>
        <dbReference type="EMBL" id="KAI4319286.1"/>
    </source>
</evidence>
<sequence>MHTQREGRKEEKKNEKALVLSVNTKETAADAGSAEITRSKRRSATSTSPSPSSSVPGMNPQPWQSIETAAWSLDRNPDARSRDGRCSPYASSAGDAALATRQGLQNPRTSRGVHGHWSSSSVSTSLS</sequence>
<dbReference type="EMBL" id="CM042889">
    <property type="protein sequence ID" value="KAI4319286.1"/>
    <property type="molecule type" value="Genomic_DNA"/>
</dbReference>
<protein>
    <submittedName>
        <fullName evidence="1">Uncharacterized protein</fullName>
    </submittedName>
</protein>
<comment type="caution">
    <text evidence="1">The sequence shown here is derived from an EMBL/GenBank/DDBJ whole genome shotgun (WGS) entry which is preliminary data.</text>
</comment>
<organism evidence="1 2">
    <name type="scientific">Melastoma candidum</name>
    <dbReference type="NCBI Taxonomy" id="119954"/>
    <lineage>
        <taxon>Eukaryota</taxon>
        <taxon>Viridiplantae</taxon>
        <taxon>Streptophyta</taxon>
        <taxon>Embryophyta</taxon>
        <taxon>Tracheophyta</taxon>
        <taxon>Spermatophyta</taxon>
        <taxon>Magnoliopsida</taxon>
        <taxon>eudicotyledons</taxon>
        <taxon>Gunneridae</taxon>
        <taxon>Pentapetalae</taxon>
        <taxon>rosids</taxon>
        <taxon>malvids</taxon>
        <taxon>Myrtales</taxon>
        <taxon>Melastomataceae</taxon>
        <taxon>Melastomatoideae</taxon>
        <taxon>Melastomateae</taxon>
        <taxon>Melastoma</taxon>
    </lineage>
</organism>